<dbReference type="EMBL" id="WJBC01000006">
    <property type="protein sequence ID" value="MBC3803984.1"/>
    <property type="molecule type" value="Genomic_DNA"/>
</dbReference>
<dbReference type="PANTHER" id="PTHR30572">
    <property type="entry name" value="MEMBRANE COMPONENT OF TRANSPORTER-RELATED"/>
    <property type="match status" value="1"/>
</dbReference>
<evidence type="ECO:0000256" key="5">
    <source>
        <dbReference type="ARBA" id="ARBA00023136"/>
    </source>
</evidence>
<protein>
    <submittedName>
        <fullName evidence="9">FtsX-like permease family protein</fullName>
    </submittedName>
</protein>
<feature type="domain" description="ABC3 transporter permease C-terminal" evidence="8">
    <location>
        <begin position="263"/>
        <end position="381"/>
    </location>
</feature>
<keyword evidence="2" id="KW-1003">Cell membrane</keyword>
<feature type="transmembrane region" description="Helical" evidence="7">
    <location>
        <begin position="753"/>
        <end position="777"/>
    </location>
</feature>
<sequence>MKLLFRKVLRDFNLNRTRSVLVILAIFLGVLGTGLILDCYAITKREMDVSYMNTNPASFTIRVDPVDANLEQALENFPEIKNYEVRRMIRARTSTAADDWQTTELYVIDDFNNIRINTFSPLEGARSPGVGEILIENAALSVADVSIGDPLTMKIPLNSPATLLVTGSVQAPGMHPAWMDALVYGFITPDTLALLGAPSDASEILFVVSGDRFDEVYIHDVAVSVKDWCADNGYSVSRITVPTPGQHPNGDQMNAILFLFEAFGMLSLFLSCVLVFNIITALLSGQIKEIGIIKAIGGNSFQIAGMYYFLIALFGAIAVLFAIPMAAFMSRSFVDLSAEMLNFTVSSYSIPLWSYLLQLAAGIMIPALAATLPILKSSKISVNEALSDVGQTKNQFGSSFLDRSLGKIGGLNLSVLLSIRNTFRKQGRLLLTIGTLAIGGAMFIIAINVQASLGNTFDNALTDLNFDAQYVFSQNYSEEAVAEVLSQLPDIKTVDYLSGSMASFVYADGTESNSFQGVGLPPDMDSMALPMIAGRWISSADTNAIVLNQTLSANEPTVDIGDTVLFKANGITAELTVIGIVKEVAGSDKAYLSQDYYQQVFSQDGAIRSINITYQQSDDPSLLALRVETEKILKENNLDVLTAITIREAQAIMGNHLISVSGFLMIAALLVIIVGTMGLISSTGMNVMERMRETGIMRSMGASQKRIFYLMTIENLVTGLISWVIAALLAFPLSILTGNIFGNIFLKLPLDNVYRLSGAGIWLILILLITVIVSFVATRKSLRLPINEVLAYE</sequence>
<name>A0ABR6WUU5_9FIRM</name>
<feature type="transmembrane region" description="Helical" evidence="7">
    <location>
        <begin position="350"/>
        <end position="375"/>
    </location>
</feature>
<evidence type="ECO:0000256" key="3">
    <source>
        <dbReference type="ARBA" id="ARBA00022692"/>
    </source>
</evidence>
<evidence type="ECO:0000256" key="4">
    <source>
        <dbReference type="ARBA" id="ARBA00022989"/>
    </source>
</evidence>
<comment type="subcellular location">
    <subcellularLocation>
        <location evidence="1">Cell membrane</location>
        <topology evidence="1">Multi-pass membrane protein</topology>
    </subcellularLocation>
</comment>
<dbReference type="Pfam" id="PF02687">
    <property type="entry name" value="FtsX"/>
    <property type="match status" value="2"/>
</dbReference>
<dbReference type="PANTHER" id="PTHR30572:SF4">
    <property type="entry name" value="ABC TRANSPORTER PERMEASE YTRF"/>
    <property type="match status" value="1"/>
</dbReference>
<evidence type="ECO:0000313" key="9">
    <source>
        <dbReference type="EMBL" id="MBC3803984.1"/>
    </source>
</evidence>
<comment type="similarity">
    <text evidence="6">Belongs to the ABC-4 integral membrane protein family.</text>
</comment>
<reference evidence="9 10" key="1">
    <citation type="journal article" date="2020" name="mSystems">
        <title>Defining Genomic and Predicted Metabolic Features of the Acetobacterium Genus.</title>
        <authorList>
            <person name="Ross D.E."/>
            <person name="Marshall C.W."/>
            <person name="Gulliver D."/>
            <person name="May H.D."/>
            <person name="Norman R.S."/>
        </authorList>
    </citation>
    <scope>NUCLEOTIDE SEQUENCE [LARGE SCALE GENOMIC DNA]</scope>
    <source>
        <strain evidence="9 10">DSM 8238</strain>
    </source>
</reference>
<accession>A0ABR6WUU5</accession>
<dbReference type="InterPro" id="IPR050250">
    <property type="entry name" value="Macrolide_Exporter_MacB"/>
</dbReference>
<keyword evidence="3 7" id="KW-0812">Transmembrane</keyword>
<feature type="transmembrane region" description="Helical" evidence="7">
    <location>
        <begin position="663"/>
        <end position="687"/>
    </location>
</feature>
<feature type="transmembrane region" description="Helical" evidence="7">
    <location>
        <begin position="429"/>
        <end position="449"/>
    </location>
</feature>
<evidence type="ECO:0000256" key="7">
    <source>
        <dbReference type="SAM" id="Phobius"/>
    </source>
</evidence>
<keyword evidence="4 7" id="KW-1133">Transmembrane helix</keyword>
<feature type="transmembrane region" description="Helical" evidence="7">
    <location>
        <begin position="306"/>
        <end position="330"/>
    </location>
</feature>
<organism evidence="9 10">
    <name type="scientific">Acetobacterium fimetarium</name>
    <dbReference type="NCBI Taxonomy" id="52691"/>
    <lineage>
        <taxon>Bacteria</taxon>
        <taxon>Bacillati</taxon>
        <taxon>Bacillota</taxon>
        <taxon>Clostridia</taxon>
        <taxon>Eubacteriales</taxon>
        <taxon>Eubacteriaceae</taxon>
        <taxon>Acetobacterium</taxon>
    </lineage>
</organism>
<keyword evidence="10" id="KW-1185">Reference proteome</keyword>
<proteinExistence type="inferred from homology"/>
<dbReference type="Proteomes" id="UP000603234">
    <property type="component" value="Unassembled WGS sequence"/>
</dbReference>
<feature type="transmembrane region" description="Helical" evidence="7">
    <location>
        <begin position="707"/>
        <end position="733"/>
    </location>
</feature>
<evidence type="ECO:0000259" key="8">
    <source>
        <dbReference type="Pfam" id="PF02687"/>
    </source>
</evidence>
<evidence type="ECO:0000313" key="10">
    <source>
        <dbReference type="Proteomes" id="UP000603234"/>
    </source>
</evidence>
<comment type="caution">
    <text evidence="9">The sequence shown here is derived from an EMBL/GenBank/DDBJ whole genome shotgun (WGS) entry which is preliminary data.</text>
</comment>
<evidence type="ECO:0000256" key="2">
    <source>
        <dbReference type="ARBA" id="ARBA00022475"/>
    </source>
</evidence>
<gene>
    <name evidence="9" type="ORF">GH808_05980</name>
</gene>
<dbReference type="RefSeq" id="WP_186841872.1">
    <property type="nucleotide sequence ID" value="NZ_WJBC01000006.1"/>
</dbReference>
<dbReference type="InterPro" id="IPR003838">
    <property type="entry name" value="ABC3_permease_C"/>
</dbReference>
<evidence type="ECO:0000256" key="1">
    <source>
        <dbReference type="ARBA" id="ARBA00004651"/>
    </source>
</evidence>
<feature type="domain" description="ABC3 transporter permease C-terminal" evidence="8">
    <location>
        <begin position="665"/>
        <end position="785"/>
    </location>
</feature>
<keyword evidence="5 7" id="KW-0472">Membrane</keyword>
<evidence type="ECO:0000256" key="6">
    <source>
        <dbReference type="ARBA" id="ARBA00038076"/>
    </source>
</evidence>
<feature type="transmembrane region" description="Helical" evidence="7">
    <location>
        <begin position="256"/>
        <end position="285"/>
    </location>
</feature>
<feature type="transmembrane region" description="Helical" evidence="7">
    <location>
        <begin position="20"/>
        <end position="43"/>
    </location>
</feature>